<dbReference type="Gene3D" id="3.30.200.20">
    <property type="entry name" value="Phosphorylase Kinase, domain 1"/>
    <property type="match status" value="1"/>
</dbReference>
<evidence type="ECO:0000313" key="26">
    <source>
        <dbReference type="Proteomes" id="UP001187471"/>
    </source>
</evidence>
<dbReference type="FunFam" id="1.10.510.10:FF:000537">
    <property type="entry name" value="Putative receptor-like protein kinase"/>
    <property type="match status" value="1"/>
</dbReference>
<protein>
    <recommendedName>
        <fullName evidence="17">Receptor-like serine/threonine-protein kinase</fullName>
        <ecNumber evidence="17">2.7.11.1</ecNumber>
    </recommendedName>
</protein>
<evidence type="ECO:0000256" key="5">
    <source>
        <dbReference type="ARBA" id="ARBA00022692"/>
    </source>
</evidence>
<dbReference type="SUPFAM" id="SSF56112">
    <property type="entry name" value="Protein kinase-like (PK-like)"/>
    <property type="match status" value="1"/>
</dbReference>
<reference evidence="25" key="1">
    <citation type="submission" date="2022-12" db="EMBL/GenBank/DDBJ databases">
        <title>Draft genome assemblies for two species of Escallonia (Escalloniales).</title>
        <authorList>
            <person name="Chanderbali A."/>
            <person name="Dervinis C."/>
            <person name="Anghel I."/>
            <person name="Soltis D."/>
            <person name="Soltis P."/>
            <person name="Zapata F."/>
        </authorList>
    </citation>
    <scope>NUCLEOTIDE SEQUENCE</scope>
    <source>
        <strain evidence="25">UCBG92.1500</strain>
        <tissue evidence="25">Leaf</tissue>
    </source>
</reference>
<dbReference type="PANTHER" id="PTHR47974:SF3">
    <property type="entry name" value="RECEPTOR-LIKE SERINE_THREONINE-PROTEIN KINASE"/>
    <property type="match status" value="1"/>
</dbReference>
<dbReference type="FunFam" id="2.90.10.10:FF:000006">
    <property type="entry name" value="Serine/threonine-protein kinase"/>
    <property type="match status" value="1"/>
</dbReference>
<sequence>MPSSLPLSTAQNKIALAKHRRSRNSDVLHGCRLVPNSLALIVSSEILSQDWYDGKDRSMLLTNCLFRMRGVALLLSSRVIVQVFAVAWVAGKACLRVEMASVESQTPGLLSLSSGSSLSVDKENDFLISPNGSFSSGFYEVGTNAYCYSIWFTNSLNRTVVWMANRDKPVNGKLSKLTLHKNGNLVLTDADGSIAWSTHTFSQATVEARLLETGNLVLINQANEIIWESFGFPTDTLLPTQPLVKNTTLVSMRNRGIYLSGFYNFKFVDANVLNLVYNGPLVSSVYWPSTAVTVFISGRTTYDSSRLAFLNVLGLFRSSDNFSFSASDYGAGPKRRLTIDYDGMLRLYSLDESSGLWQMSWSPAGVDSCQIHGLCGPYGVCVYDPLPACSCPYGFDRNDPSDWSKGCSPRFNLTCNPLELDFIDLLHTDYYYGYDISYGVGMTLEACRNTCLNNCGCKGFAYSLKGEGNCYQKSVLLNGYRMTSFPNTIYIKVPRGMVIPQADIGQLRTNQLNCSATETVLGGDHTGKEDKNKSWYLKYLIAFVASIAIIEMLFVGLGWWYVFRKHAHEELVNLGYMVLAAGFKSFSFAELKRATRNYKEQIGKGGFGTVYKGILGDDRVVAVKRLEGISQGETEFWAEVSTIGKLNHKNLVTMRGFCAEGKHKLLVYDYMENGSLDTLLFSSSSRTLGLDHRYNIALGTAKGLAYIHEECLEWVLHCDVKPQNILLDHNLEPKVTDFGMSKLFGDSNNLRFSRVRGTRGYLAPEWMMNLKINAKADVYSYGVVLLELVSGKSASGFHLDEAQENKLNHLVHWARQRFNQEGLKGVVDPRLNNEFEYEKLERLTRVALLCVAEDRDMRPAMSKVVELLTGDGESNFNPSEEIID</sequence>
<evidence type="ECO:0000256" key="16">
    <source>
        <dbReference type="ARBA" id="ARBA00048679"/>
    </source>
</evidence>
<dbReference type="FunFam" id="3.30.200.20:FF:000059">
    <property type="entry name" value="S-receptor-like serine/threonine-protein kinase"/>
    <property type="match status" value="1"/>
</dbReference>
<evidence type="ECO:0000256" key="19">
    <source>
        <dbReference type="PROSITE-ProRule" id="PRU10141"/>
    </source>
</evidence>
<evidence type="ECO:0000256" key="9">
    <source>
        <dbReference type="ARBA" id="ARBA00022840"/>
    </source>
</evidence>
<evidence type="ECO:0000256" key="11">
    <source>
        <dbReference type="ARBA" id="ARBA00023136"/>
    </source>
</evidence>
<keyword evidence="12" id="KW-1015">Disulfide bond</keyword>
<organism evidence="25 26">
    <name type="scientific">Escallonia rubra</name>
    <dbReference type="NCBI Taxonomy" id="112253"/>
    <lineage>
        <taxon>Eukaryota</taxon>
        <taxon>Viridiplantae</taxon>
        <taxon>Streptophyta</taxon>
        <taxon>Embryophyta</taxon>
        <taxon>Tracheophyta</taxon>
        <taxon>Spermatophyta</taxon>
        <taxon>Magnoliopsida</taxon>
        <taxon>eudicotyledons</taxon>
        <taxon>Gunneridae</taxon>
        <taxon>Pentapetalae</taxon>
        <taxon>asterids</taxon>
        <taxon>campanulids</taxon>
        <taxon>Escalloniales</taxon>
        <taxon>Escalloniaceae</taxon>
        <taxon>Escallonia</taxon>
    </lineage>
</organism>
<keyword evidence="8 17" id="KW-0418">Kinase</keyword>
<dbReference type="PIRSF" id="PIRSF000641">
    <property type="entry name" value="SRK"/>
    <property type="match status" value="1"/>
</dbReference>
<dbReference type="InterPro" id="IPR013601">
    <property type="entry name" value="FAE1_typ3_polyketide_synth"/>
</dbReference>
<evidence type="ECO:0000256" key="7">
    <source>
        <dbReference type="ARBA" id="ARBA00022741"/>
    </source>
</evidence>
<keyword evidence="10 20" id="KW-1133">Transmembrane helix</keyword>
<evidence type="ECO:0000256" key="12">
    <source>
        <dbReference type="ARBA" id="ARBA00023157"/>
    </source>
</evidence>
<dbReference type="InterPro" id="IPR024171">
    <property type="entry name" value="SRK-like_kinase"/>
</dbReference>
<keyword evidence="14" id="KW-0325">Glycoprotein</keyword>
<evidence type="ECO:0000256" key="15">
    <source>
        <dbReference type="ARBA" id="ARBA00047899"/>
    </source>
</evidence>
<dbReference type="PROSITE" id="PS50948">
    <property type="entry name" value="PAN"/>
    <property type="match status" value="1"/>
</dbReference>
<dbReference type="PROSITE" id="PS00108">
    <property type="entry name" value="PROTEIN_KINASE_ST"/>
    <property type="match status" value="1"/>
</dbReference>
<dbReference type="Pfam" id="PF00069">
    <property type="entry name" value="Pkinase"/>
    <property type="match status" value="1"/>
</dbReference>
<dbReference type="Pfam" id="PF08392">
    <property type="entry name" value="FAE1_CUT1_RppA"/>
    <property type="match status" value="1"/>
</dbReference>
<comment type="caution">
    <text evidence="25">The sequence shown here is derived from an EMBL/GenBank/DDBJ whole genome shotgun (WGS) entry which is preliminary data.</text>
</comment>
<evidence type="ECO:0000259" key="23">
    <source>
        <dbReference type="PROSITE" id="PS50927"/>
    </source>
</evidence>
<dbReference type="GO" id="GO:0006633">
    <property type="term" value="P:fatty acid biosynthetic process"/>
    <property type="evidence" value="ECO:0007669"/>
    <property type="project" value="InterPro"/>
</dbReference>
<dbReference type="InterPro" id="IPR000719">
    <property type="entry name" value="Prot_kinase_dom"/>
</dbReference>
<dbReference type="EMBL" id="JAVXUO010002530">
    <property type="protein sequence ID" value="KAK2972277.1"/>
    <property type="molecule type" value="Genomic_DNA"/>
</dbReference>
<feature type="domain" description="Bulb-type lectin" evidence="23">
    <location>
        <begin position="103"/>
        <end position="231"/>
    </location>
</feature>
<dbReference type="PANTHER" id="PTHR47974">
    <property type="entry name" value="OS07G0415500 PROTEIN"/>
    <property type="match status" value="1"/>
</dbReference>
<feature type="domain" description="EGF-like" evidence="22">
    <location>
        <begin position="365"/>
        <end position="401"/>
    </location>
</feature>
<feature type="transmembrane region" description="Helical" evidence="20">
    <location>
        <begin position="574"/>
        <end position="591"/>
    </location>
</feature>
<evidence type="ECO:0000259" key="24">
    <source>
        <dbReference type="PROSITE" id="PS50948"/>
    </source>
</evidence>
<keyword evidence="9 17" id="KW-0067">ATP-binding</keyword>
<evidence type="ECO:0000256" key="8">
    <source>
        <dbReference type="ARBA" id="ARBA00022777"/>
    </source>
</evidence>
<evidence type="ECO:0000259" key="22">
    <source>
        <dbReference type="PROSITE" id="PS50026"/>
    </source>
</evidence>
<dbReference type="GO" id="GO:0004674">
    <property type="term" value="F:protein serine/threonine kinase activity"/>
    <property type="evidence" value="ECO:0007669"/>
    <property type="project" value="UniProtKB-KW"/>
</dbReference>
<dbReference type="InterPro" id="IPR017441">
    <property type="entry name" value="Protein_kinase_ATP_BS"/>
</dbReference>
<gene>
    <name evidence="25" type="ORF">RJ640_014335</name>
</gene>
<keyword evidence="26" id="KW-1185">Reference proteome</keyword>
<dbReference type="InterPro" id="IPR011009">
    <property type="entry name" value="Kinase-like_dom_sf"/>
</dbReference>
<comment type="catalytic activity">
    <reaction evidence="16 17">
        <text>L-seryl-[protein] + ATP = O-phospho-L-seryl-[protein] + ADP + H(+)</text>
        <dbReference type="Rhea" id="RHEA:17989"/>
        <dbReference type="Rhea" id="RHEA-COMP:9863"/>
        <dbReference type="Rhea" id="RHEA-COMP:11604"/>
        <dbReference type="ChEBI" id="CHEBI:15378"/>
        <dbReference type="ChEBI" id="CHEBI:29999"/>
        <dbReference type="ChEBI" id="CHEBI:30616"/>
        <dbReference type="ChEBI" id="CHEBI:83421"/>
        <dbReference type="ChEBI" id="CHEBI:456216"/>
        <dbReference type="EC" id="2.7.11.1"/>
    </reaction>
</comment>
<name>A0AA88QM99_9ASTE</name>
<dbReference type="PROSITE" id="PS50011">
    <property type="entry name" value="PROTEIN_KINASE_DOM"/>
    <property type="match status" value="1"/>
</dbReference>
<dbReference type="SUPFAM" id="SSF51110">
    <property type="entry name" value="alpha-D-mannose-specific plant lectins"/>
    <property type="match status" value="1"/>
</dbReference>
<comment type="catalytic activity">
    <reaction evidence="15 17">
        <text>L-threonyl-[protein] + ATP = O-phospho-L-threonyl-[protein] + ADP + H(+)</text>
        <dbReference type="Rhea" id="RHEA:46608"/>
        <dbReference type="Rhea" id="RHEA-COMP:11060"/>
        <dbReference type="Rhea" id="RHEA-COMP:11605"/>
        <dbReference type="ChEBI" id="CHEBI:15378"/>
        <dbReference type="ChEBI" id="CHEBI:30013"/>
        <dbReference type="ChEBI" id="CHEBI:30616"/>
        <dbReference type="ChEBI" id="CHEBI:61977"/>
        <dbReference type="ChEBI" id="CHEBI:456216"/>
        <dbReference type="EC" id="2.7.11.1"/>
    </reaction>
</comment>
<dbReference type="InterPro" id="IPR003609">
    <property type="entry name" value="Pan_app"/>
</dbReference>
<dbReference type="Gene3D" id="1.10.510.10">
    <property type="entry name" value="Transferase(Phosphotransferase) domain 1"/>
    <property type="match status" value="1"/>
</dbReference>
<evidence type="ECO:0000256" key="18">
    <source>
        <dbReference type="PROSITE-ProRule" id="PRU00076"/>
    </source>
</evidence>
<dbReference type="GO" id="GO:0016747">
    <property type="term" value="F:acyltransferase activity, transferring groups other than amino-acyl groups"/>
    <property type="evidence" value="ECO:0007669"/>
    <property type="project" value="InterPro"/>
</dbReference>
<dbReference type="AlphaFoldDB" id="A0AA88QM99"/>
<dbReference type="PROSITE" id="PS00107">
    <property type="entry name" value="PROTEIN_KINASE_ATP"/>
    <property type="match status" value="1"/>
</dbReference>
<dbReference type="EC" id="2.7.11.1" evidence="17"/>
<evidence type="ECO:0000256" key="4">
    <source>
        <dbReference type="ARBA" id="ARBA00022679"/>
    </source>
</evidence>
<keyword evidence="13" id="KW-0675">Receptor</keyword>
<keyword evidence="11 20" id="KW-0472">Membrane</keyword>
<dbReference type="Pfam" id="PF00954">
    <property type="entry name" value="S_locus_glycop"/>
    <property type="match status" value="1"/>
</dbReference>
<evidence type="ECO:0000259" key="21">
    <source>
        <dbReference type="PROSITE" id="PS50011"/>
    </source>
</evidence>
<dbReference type="SMART" id="SM00220">
    <property type="entry name" value="S_TKc"/>
    <property type="match status" value="1"/>
</dbReference>
<evidence type="ECO:0000256" key="13">
    <source>
        <dbReference type="ARBA" id="ARBA00023170"/>
    </source>
</evidence>
<evidence type="ECO:0000256" key="3">
    <source>
        <dbReference type="ARBA" id="ARBA00022536"/>
    </source>
</evidence>
<proteinExistence type="inferred from homology"/>
<evidence type="ECO:0000256" key="20">
    <source>
        <dbReference type="SAM" id="Phobius"/>
    </source>
</evidence>
<keyword evidence="2 17" id="KW-0723">Serine/threonine-protein kinase</keyword>
<dbReference type="Proteomes" id="UP001187471">
    <property type="component" value="Unassembled WGS sequence"/>
</dbReference>
<dbReference type="SUPFAM" id="SSF53901">
    <property type="entry name" value="Thiolase-like"/>
    <property type="match status" value="1"/>
</dbReference>
<dbReference type="Pfam" id="PF01453">
    <property type="entry name" value="B_lectin"/>
    <property type="match status" value="1"/>
</dbReference>
<dbReference type="CDD" id="cd14066">
    <property type="entry name" value="STKc_IRAK"/>
    <property type="match status" value="1"/>
</dbReference>
<dbReference type="SMART" id="SM00108">
    <property type="entry name" value="B_lectin"/>
    <property type="match status" value="1"/>
</dbReference>
<dbReference type="GO" id="GO:0016020">
    <property type="term" value="C:membrane"/>
    <property type="evidence" value="ECO:0007669"/>
    <property type="project" value="UniProtKB-SubCell"/>
</dbReference>
<dbReference type="InterPro" id="IPR036426">
    <property type="entry name" value="Bulb-type_lectin_dom_sf"/>
</dbReference>
<evidence type="ECO:0000256" key="2">
    <source>
        <dbReference type="ARBA" id="ARBA00022527"/>
    </source>
</evidence>
<dbReference type="InterPro" id="IPR000858">
    <property type="entry name" value="S_locus_glycoprot_dom"/>
</dbReference>
<evidence type="ECO:0000256" key="1">
    <source>
        <dbReference type="ARBA" id="ARBA00004479"/>
    </source>
</evidence>
<dbReference type="InterPro" id="IPR001480">
    <property type="entry name" value="Bulb-type_lectin_dom"/>
</dbReference>
<dbReference type="Gene3D" id="2.90.10.10">
    <property type="entry name" value="Bulb-type lectin domain"/>
    <property type="match status" value="1"/>
</dbReference>
<dbReference type="PROSITE" id="PS50026">
    <property type="entry name" value="EGF_3"/>
    <property type="match status" value="1"/>
</dbReference>
<keyword evidence="3 18" id="KW-0245">EGF-like domain</keyword>
<comment type="subcellular location">
    <subcellularLocation>
        <location evidence="1">Membrane</location>
        <topology evidence="1">Single-pass type I membrane protein</topology>
    </subcellularLocation>
</comment>
<comment type="similarity">
    <text evidence="17">Belongs to the protein kinase superfamily. Ser/Thr protein kinase family.</text>
</comment>
<dbReference type="InterPro" id="IPR016039">
    <property type="entry name" value="Thiolase-like"/>
</dbReference>
<dbReference type="GO" id="GO:0005524">
    <property type="term" value="F:ATP binding"/>
    <property type="evidence" value="ECO:0007669"/>
    <property type="project" value="UniProtKB-UniRule"/>
</dbReference>
<evidence type="ECO:0000313" key="25">
    <source>
        <dbReference type="EMBL" id="KAK2972277.1"/>
    </source>
</evidence>
<dbReference type="PROSITE" id="PS50927">
    <property type="entry name" value="BULB_LECTIN"/>
    <property type="match status" value="1"/>
</dbReference>
<evidence type="ECO:0000256" key="10">
    <source>
        <dbReference type="ARBA" id="ARBA00022989"/>
    </source>
</evidence>
<dbReference type="GO" id="GO:0048544">
    <property type="term" value="P:recognition of pollen"/>
    <property type="evidence" value="ECO:0007669"/>
    <property type="project" value="InterPro"/>
</dbReference>
<keyword evidence="4 17" id="KW-0808">Transferase</keyword>
<evidence type="ECO:0000256" key="17">
    <source>
        <dbReference type="PIRNR" id="PIRNR000641"/>
    </source>
</evidence>
<dbReference type="InterPro" id="IPR008271">
    <property type="entry name" value="Ser/Thr_kinase_AS"/>
</dbReference>
<keyword evidence="6" id="KW-0732">Signal</keyword>
<keyword evidence="5 20" id="KW-0812">Transmembrane</keyword>
<feature type="domain" description="Protein kinase" evidence="21">
    <location>
        <begin position="596"/>
        <end position="876"/>
    </location>
</feature>
<dbReference type="Pfam" id="PF08276">
    <property type="entry name" value="PAN_2"/>
    <property type="match status" value="1"/>
</dbReference>
<feature type="binding site" evidence="19">
    <location>
        <position position="624"/>
    </location>
    <ligand>
        <name>ATP</name>
        <dbReference type="ChEBI" id="CHEBI:30616"/>
    </ligand>
</feature>
<evidence type="ECO:0000256" key="6">
    <source>
        <dbReference type="ARBA" id="ARBA00022729"/>
    </source>
</evidence>
<comment type="caution">
    <text evidence="18">Lacks conserved residue(s) required for the propagation of feature annotation.</text>
</comment>
<dbReference type="InterPro" id="IPR000742">
    <property type="entry name" value="EGF"/>
</dbReference>
<evidence type="ECO:0000256" key="14">
    <source>
        <dbReference type="ARBA" id="ARBA00023180"/>
    </source>
</evidence>
<dbReference type="CDD" id="cd00028">
    <property type="entry name" value="B_lectin"/>
    <property type="match status" value="1"/>
</dbReference>
<feature type="domain" description="Apple" evidence="24">
    <location>
        <begin position="415"/>
        <end position="489"/>
    </location>
</feature>
<dbReference type="CDD" id="cd01098">
    <property type="entry name" value="PAN_AP_plant"/>
    <property type="match status" value="1"/>
</dbReference>
<accession>A0AA88QM99</accession>
<feature type="transmembrane region" description="Helical" evidence="20">
    <location>
        <begin position="539"/>
        <end position="562"/>
    </location>
</feature>
<keyword evidence="7 17" id="KW-0547">Nucleotide-binding</keyword>